<dbReference type="Proteomes" id="UP000095009">
    <property type="component" value="Unassembled WGS sequence"/>
</dbReference>
<dbReference type="SUPFAM" id="SSF46785">
    <property type="entry name" value="Winged helix' DNA-binding domain"/>
    <property type="match status" value="1"/>
</dbReference>
<dbReference type="FunFam" id="1.10.10.10:FF:000027">
    <property type="entry name" value="Heat shock transcription factor 1"/>
    <property type="match status" value="1"/>
</dbReference>
<feature type="region of interest" description="Disordered" evidence="10">
    <location>
        <begin position="320"/>
        <end position="351"/>
    </location>
</feature>
<dbReference type="InterPro" id="IPR036388">
    <property type="entry name" value="WH-like_DNA-bd_sf"/>
</dbReference>
<dbReference type="STRING" id="857566.A0A1E3PJE9"/>
<dbReference type="GO" id="GO:0043565">
    <property type="term" value="F:sequence-specific DNA binding"/>
    <property type="evidence" value="ECO:0007669"/>
    <property type="project" value="InterPro"/>
</dbReference>
<keyword evidence="4" id="KW-0238">DNA-binding</keyword>
<dbReference type="AlphaFoldDB" id="A0A1E3PJE9"/>
<evidence type="ECO:0000256" key="9">
    <source>
        <dbReference type="RuleBase" id="RU004020"/>
    </source>
</evidence>
<evidence type="ECO:0000256" key="7">
    <source>
        <dbReference type="ARBA" id="ARBA00068818"/>
    </source>
</evidence>
<dbReference type="SMART" id="SM00415">
    <property type="entry name" value="HSF"/>
    <property type="match status" value="1"/>
</dbReference>
<feature type="compositionally biased region" description="Low complexity" evidence="10">
    <location>
        <begin position="95"/>
        <end position="110"/>
    </location>
</feature>
<evidence type="ECO:0000256" key="8">
    <source>
        <dbReference type="ARBA" id="ARBA00084017"/>
    </source>
</evidence>
<keyword evidence="6" id="KW-0539">Nucleus</keyword>
<gene>
    <name evidence="12" type="ORF">NADFUDRAFT_82593</name>
</gene>
<dbReference type="InterPro" id="IPR000232">
    <property type="entry name" value="HSF_DNA-bd"/>
</dbReference>
<feature type="compositionally biased region" description="Low complexity" evidence="10">
    <location>
        <begin position="507"/>
        <end position="517"/>
    </location>
</feature>
<evidence type="ECO:0000313" key="13">
    <source>
        <dbReference type="Proteomes" id="UP000095009"/>
    </source>
</evidence>
<name>A0A1E3PJE9_9ASCO</name>
<dbReference type="Pfam" id="PF00447">
    <property type="entry name" value="HSF_DNA-bind"/>
    <property type="match status" value="1"/>
</dbReference>
<evidence type="ECO:0000256" key="6">
    <source>
        <dbReference type="ARBA" id="ARBA00023242"/>
    </source>
</evidence>
<feature type="region of interest" description="Disordered" evidence="10">
    <location>
        <begin position="668"/>
        <end position="688"/>
    </location>
</feature>
<evidence type="ECO:0000256" key="1">
    <source>
        <dbReference type="ARBA" id="ARBA00004123"/>
    </source>
</evidence>
<dbReference type="EMBL" id="KV454409">
    <property type="protein sequence ID" value="ODQ65553.1"/>
    <property type="molecule type" value="Genomic_DNA"/>
</dbReference>
<feature type="region of interest" description="Disordered" evidence="10">
    <location>
        <begin position="598"/>
        <end position="622"/>
    </location>
</feature>
<dbReference type="PROSITE" id="PS00434">
    <property type="entry name" value="HSF_DOMAIN"/>
    <property type="match status" value="1"/>
</dbReference>
<feature type="region of interest" description="Disordered" evidence="10">
    <location>
        <begin position="83"/>
        <end position="110"/>
    </location>
</feature>
<organism evidence="12 13">
    <name type="scientific">Nadsonia fulvescens var. elongata DSM 6958</name>
    <dbReference type="NCBI Taxonomy" id="857566"/>
    <lineage>
        <taxon>Eukaryota</taxon>
        <taxon>Fungi</taxon>
        <taxon>Dikarya</taxon>
        <taxon>Ascomycota</taxon>
        <taxon>Saccharomycotina</taxon>
        <taxon>Dipodascomycetes</taxon>
        <taxon>Dipodascales</taxon>
        <taxon>Dipodascales incertae sedis</taxon>
        <taxon>Nadsonia</taxon>
    </lineage>
</organism>
<dbReference type="GO" id="GO:0005634">
    <property type="term" value="C:nucleus"/>
    <property type="evidence" value="ECO:0007669"/>
    <property type="project" value="UniProtKB-SubCell"/>
</dbReference>
<feature type="compositionally biased region" description="Low complexity" evidence="10">
    <location>
        <begin position="320"/>
        <end position="338"/>
    </location>
</feature>
<evidence type="ECO:0000256" key="2">
    <source>
        <dbReference type="ARBA" id="ARBA00006403"/>
    </source>
</evidence>
<dbReference type="OrthoDB" id="60033at2759"/>
<evidence type="ECO:0000313" key="12">
    <source>
        <dbReference type="EMBL" id="ODQ65553.1"/>
    </source>
</evidence>
<evidence type="ECO:0000259" key="11">
    <source>
        <dbReference type="PROSITE" id="PS00434"/>
    </source>
</evidence>
<feature type="compositionally biased region" description="Low complexity" evidence="10">
    <location>
        <begin position="668"/>
        <end position="678"/>
    </location>
</feature>
<feature type="region of interest" description="Disordered" evidence="10">
    <location>
        <begin position="478"/>
        <end position="532"/>
    </location>
</feature>
<dbReference type="Gene3D" id="1.10.10.10">
    <property type="entry name" value="Winged helix-like DNA-binding domain superfamily/Winged helix DNA-binding domain"/>
    <property type="match status" value="1"/>
</dbReference>
<proteinExistence type="inferred from homology"/>
<feature type="compositionally biased region" description="Polar residues" evidence="10">
    <location>
        <begin position="339"/>
        <end position="351"/>
    </location>
</feature>
<dbReference type="InterPro" id="IPR036390">
    <property type="entry name" value="WH_DNA-bd_sf"/>
</dbReference>
<keyword evidence="13" id="KW-1185">Reference proteome</keyword>
<dbReference type="PANTHER" id="PTHR10015:SF427">
    <property type="entry name" value="HEAT SHOCK FACTOR PROTEIN"/>
    <property type="match status" value="1"/>
</dbReference>
<feature type="domain" description="HSF-type DNA-binding" evidence="11">
    <location>
        <begin position="158"/>
        <end position="182"/>
    </location>
</feature>
<feature type="compositionally biased region" description="Polar residues" evidence="10">
    <location>
        <begin position="599"/>
        <end position="613"/>
    </location>
</feature>
<accession>A0A1E3PJE9</accession>
<dbReference type="PRINTS" id="PR00056">
    <property type="entry name" value="HSFDOMAIN"/>
</dbReference>
<dbReference type="GO" id="GO:0003700">
    <property type="term" value="F:DNA-binding transcription factor activity"/>
    <property type="evidence" value="ECO:0007669"/>
    <property type="project" value="InterPro"/>
</dbReference>
<evidence type="ECO:0000256" key="3">
    <source>
        <dbReference type="ARBA" id="ARBA00023015"/>
    </source>
</evidence>
<keyword evidence="3" id="KW-0805">Transcription regulation</keyword>
<keyword evidence="5" id="KW-0804">Transcription</keyword>
<feature type="compositionally biased region" description="Polar residues" evidence="10">
    <location>
        <begin position="478"/>
        <end position="494"/>
    </location>
</feature>
<sequence>MSPPKYPLLHNSDESTSMALSAISHSVNSSSSLSSDLQPLPPLSTSVLPIHSNIGPPGPEFKEIIPGKSTATLRKQLSERKLLTKHKRTGGSSGTAGLTNGAASSSTTTSSAKKIRPAFVMKLWTMVNDTKNSQFIQWAPDGQSFQVTGREPFEKNVLPKYFKHSNFSSFVRQLNMYGWHKVQDVTAGAMQSNDETWQFKSPNFIRGRDDLLENIVRNKGPKGSDDEEDSELNLLLDELEIIKHNQSTITEELNRIRKDNELLWTENYQQRERHRAHTETLDKIMRFLASLYSNPAKILSDIQQQNGKQQRLLLQHATNDISNKNSSNDNSFSNKSSSGATHTSNGIVGTNNLSEAGSNNFSPIFSNSSFSNVQPIMELGDEPTNSEDLNSGDFNADFNQLFPPSIQLDSASHNNDFNNYNNYNDNENSIGNLSTLSTPHGRIQSISSATSPLDVSPKTNPNEEAVLTVGSTLSNATPLSARNKNLDHQPSVNDLLSLVPGADNGISSGTGTSSESPPQLPVTSAGNPMANGNIEMPPSELANSNLALELVNTPRLSFFPDLGDYGHNGNTMNNGMTTNSSDNANTNSSLSLESLGSLIPNNTPTSTPVNASINNNMNNNNNNKNALLNDDLNIVPSMSIEELTKTINDQGHSIQHIQELLNRVQVRPSISPSSSSPSLTNINSNGEAPVKIDNTNDTNNNNIAISNSNNLGLNNDDASFDVNDFLINPGPSTEDYFDNIDQAVAPGATYTSSSVVDAIINGTEGDNPLINTSMEPQPVIKRRRVGLD</sequence>
<evidence type="ECO:0000256" key="4">
    <source>
        <dbReference type="ARBA" id="ARBA00023125"/>
    </source>
</evidence>
<protein>
    <recommendedName>
        <fullName evidence="7">Heat shock transcription factor</fullName>
    </recommendedName>
    <alternativeName>
        <fullName evidence="8">Heat shock factor protein</fullName>
    </alternativeName>
</protein>
<comment type="similarity">
    <text evidence="2 9">Belongs to the HSF family.</text>
</comment>
<comment type="subcellular location">
    <subcellularLocation>
        <location evidence="1">Nucleus</location>
    </subcellularLocation>
</comment>
<dbReference type="PANTHER" id="PTHR10015">
    <property type="entry name" value="HEAT SHOCK TRANSCRIPTION FACTOR"/>
    <property type="match status" value="1"/>
</dbReference>
<reference evidence="12 13" key="1">
    <citation type="journal article" date="2016" name="Proc. Natl. Acad. Sci. U.S.A.">
        <title>Comparative genomics of biotechnologically important yeasts.</title>
        <authorList>
            <person name="Riley R."/>
            <person name="Haridas S."/>
            <person name="Wolfe K.H."/>
            <person name="Lopes M.R."/>
            <person name="Hittinger C.T."/>
            <person name="Goeker M."/>
            <person name="Salamov A.A."/>
            <person name="Wisecaver J.H."/>
            <person name="Long T.M."/>
            <person name="Calvey C.H."/>
            <person name="Aerts A.L."/>
            <person name="Barry K.W."/>
            <person name="Choi C."/>
            <person name="Clum A."/>
            <person name="Coughlan A.Y."/>
            <person name="Deshpande S."/>
            <person name="Douglass A.P."/>
            <person name="Hanson S.J."/>
            <person name="Klenk H.-P."/>
            <person name="LaButti K.M."/>
            <person name="Lapidus A."/>
            <person name="Lindquist E.A."/>
            <person name="Lipzen A.M."/>
            <person name="Meier-Kolthoff J.P."/>
            <person name="Ohm R.A."/>
            <person name="Otillar R.P."/>
            <person name="Pangilinan J.L."/>
            <person name="Peng Y."/>
            <person name="Rokas A."/>
            <person name="Rosa C.A."/>
            <person name="Scheuner C."/>
            <person name="Sibirny A.A."/>
            <person name="Slot J.C."/>
            <person name="Stielow J.B."/>
            <person name="Sun H."/>
            <person name="Kurtzman C.P."/>
            <person name="Blackwell M."/>
            <person name="Grigoriev I.V."/>
            <person name="Jeffries T.W."/>
        </authorList>
    </citation>
    <scope>NUCLEOTIDE SEQUENCE [LARGE SCALE GENOMIC DNA]</scope>
    <source>
        <strain evidence="12 13">DSM 6958</strain>
    </source>
</reference>
<evidence type="ECO:0000256" key="10">
    <source>
        <dbReference type="SAM" id="MobiDB-lite"/>
    </source>
</evidence>
<evidence type="ECO:0000256" key="5">
    <source>
        <dbReference type="ARBA" id="ARBA00023163"/>
    </source>
</evidence>